<evidence type="ECO:0000256" key="1">
    <source>
        <dbReference type="PIRSR" id="PIRSR637460-1"/>
    </source>
</evidence>
<feature type="region of interest" description="Disordered" evidence="3">
    <location>
        <begin position="1"/>
        <end position="27"/>
    </location>
</feature>
<feature type="disulfide bond" evidence="2">
    <location>
        <begin position="1008"/>
        <end position="1046"/>
    </location>
</feature>
<dbReference type="GO" id="GO:0019433">
    <property type="term" value="P:triglyceride catabolic process"/>
    <property type="evidence" value="ECO:0007669"/>
    <property type="project" value="TreeGrafter"/>
</dbReference>
<feature type="compositionally biased region" description="Low complexity" evidence="3">
    <location>
        <begin position="1"/>
        <end position="23"/>
    </location>
</feature>
<protein>
    <recommendedName>
        <fullName evidence="4">SGNH hydrolase-type esterase domain-containing protein</fullName>
    </recommendedName>
</protein>
<dbReference type="Proteomes" id="UP000549971">
    <property type="component" value="Unassembled WGS sequence"/>
</dbReference>
<evidence type="ECO:0000256" key="2">
    <source>
        <dbReference type="PIRSR" id="PIRSR637460-2"/>
    </source>
</evidence>
<feature type="domain" description="SGNH hydrolase-type esterase" evidence="4">
    <location>
        <begin position="978"/>
        <end position="1165"/>
    </location>
</feature>
<keyword evidence="2" id="KW-1015">Disulfide bond</keyword>
<evidence type="ECO:0000313" key="6">
    <source>
        <dbReference type="Proteomes" id="UP000549971"/>
    </source>
</evidence>
<dbReference type="InterPro" id="IPR036514">
    <property type="entry name" value="SGNH_hydro_sf"/>
</dbReference>
<dbReference type="InterPro" id="IPR037460">
    <property type="entry name" value="SEST-like"/>
</dbReference>
<feature type="disulfide bond" evidence="2">
    <location>
        <begin position="1108"/>
        <end position="1115"/>
    </location>
</feature>
<evidence type="ECO:0000259" key="4">
    <source>
        <dbReference type="Pfam" id="PF13472"/>
    </source>
</evidence>
<dbReference type="CDD" id="cd01823">
    <property type="entry name" value="SEST_like"/>
    <property type="match status" value="1"/>
</dbReference>
<comment type="caution">
    <text evidence="5">The sequence shown here is derived from an EMBL/GenBank/DDBJ whole genome shotgun (WGS) entry which is preliminary data.</text>
</comment>
<dbReference type="SUPFAM" id="SSF63829">
    <property type="entry name" value="Calcium-dependent phosphotriesterase"/>
    <property type="match status" value="1"/>
</dbReference>
<evidence type="ECO:0000313" key="5">
    <source>
        <dbReference type="EMBL" id="MBB5836933.1"/>
    </source>
</evidence>
<dbReference type="EMBL" id="JACHMY010000001">
    <property type="protein sequence ID" value="MBB5836933.1"/>
    <property type="molecule type" value="Genomic_DNA"/>
</dbReference>
<organism evidence="5 6">
    <name type="scientific">Kribbella italica</name>
    <dbReference type="NCBI Taxonomy" id="1540520"/>
    <lineage>
        <taxon>Bacteria</taxon>
        <taxon>Bacillati</taxon>
        <taxon>Actinomycetota</taxon>
        <taxon>Actinomycetes</taxon>
        <taxon>Propionibacteriales</taxon>
        <taxon>Kribbellaceae</taxon>
        <taxon>Kribbella</taxon>
    </lineage>
</organism>
<evidence type="ECO:0000256" key="3">
    <source>
        <dbReference type="SAM" id="MobiDB-lite"/>
    </source>
</evidence>
<gene>
    <name evidence="5" type="ORF">HDA39_003667</name>
</gene>
<feature type="active site" description="Nucleophile" evidence="1">
    <location>
        <position position="982"/>
    </location>
</feature>
<proteinExistence type="predicted"/>
<accession>A0A7W9J7I2</accession>
<feature type="active site" evidence="1">
    <location>
        <position position="1266"/>
    </location>
</feature>
<dbReference type="InterPro" id="IPR013830">
    <property type="entry name" value="SGNH_hydro"/>
</dbReference>
<dbReference type="Gene3D" id="3.40.50.1110">
    <property type="entry name" value="SGNH hydrolase"/>
    <property type="match status" value="1"/>
</dbReference>
<sequence length="1291" mass="137502">MATTGQSQAGTPAAAAGTATTASEQPPAAGVDVLAVKDRAAVIGAQWKSSKDLVWTTSGDAEGFHLLTAQASTGYAWRTAATLAEPGFDADAWIGNACLTGSGRRAVVVYAPRTFTNKPELMARGGFTAIVDLLSGSVRKLDLQASLSYYNPGCGAGESAVLTQSGGEDKSSTRLVRVDTVTGKLAKPIELEGQVTSSVPVQGGAIAAADGNQVVRISTAGVRTPVVATRSVPTRLTPDAKGGLVFVDRSGQSGVVKRIDSAVVARPQGKISAVVLGEGPLTKLGITRAAAGQVYLTGELTQVAANLPSTVHRLDGTAKSARVSTTGAAVVTRSAWLDGKDTRGSGAEARPASIEVLVPSTGRRAPFVVEPGAVVSPHAAQGTSRSPKLARVSGAKVGAAGSPTNPVEDERVCAVPRNDPKNQAMQPKPRQVEWAVDQAVMGTLDQHISRPYNWKNLKMPAYRPQTLFPRPALLGGGTVPAQVMLGVAAQESNLWQASKHALPGVTSNPLIGNFYGLDYYDGDPANDWDVNWADADCGYGITQVTDHMRLAGKENGKPAAWPYETQRAVALDYTANIAAGLQILIDKWNQTLGAGLVINNGKPQSLENWFFALWAYNSGFYPDQHNGSPWGVGWANNPANPEWDAGRFPFMDEYSDAAHPQDWPYQEKVLGFAGHPIEMPESPGVVVRGFNPAWWTNDTNKFRVKPAENTFCGPVNSCDPSKIGDGAANEIGAGPCTRSDYKCWWHEPVTWKQCPAECGYESVRFDASYPEQADGLSYPPNCSLQPSSDLYSKGNGAPPGALIIDDQPDGTSPVRTGCGRPWTNAGTFSLTFTDAGGTYPGKIDTHQIGGGFGGHFYFSHTRKNDPEGARLKTTGIWALGTARNEWSRIAVHLPDHGAHTQQAKYEIDTGSGSFTKTRYLSQKRMANNWVSLGVYRLTGTPRIRLSTITDDGTGNEDVAWDAVAFQPLPAKPKHLVVALGDSYTSGEGAGDYYGETNADHGSSRWNGCRRSVNAWPRKVVLPGQTQSLGWQADHWDQNAELGFVACSGAKTANVADRPYSDGRNSYGMGQWGEQHQTRSGALDENTTLVMLTLGGNDGDGFSNALEECGTPFKDCSVDPTFMTRYAAKIDQMAVNLKATLKDVRNKAPNAQVVLLGYPEMLSTQQACAGAYTIDPVEAQVLAQLSRLANSRQLSLTLQLSTEGMKIAYNSPVDKFLGHAGCDSDAWINTLRIGPYGDGDFHAGDPASVLCTWEILGGACLSMESFHPNGSGTTAYADVMMTRLRELGYSGR</sequence>
<dbReference type="SUPFAM" id="SSF52266">
    <property type="entry name" value="SGNH hydrolase"/>
    <property type="match status" value="1"/>
</dbReference>
<dbReference type="PANTHER" id="PTHR37981">
    <property type="entry name" value="LIPASE 2"/>
    <property type="match status" value="1"/>
</dbReference>
<dbReference type="Pfam" id="PF13472">
    <property type="entry name" value="Lipase_GDSL_2"/>
    <property type="match status" value="1"/>
</dbReference>
<keyword evidence="6" id="KW-1185">Reference proteome</keyword>
<dbReference type="PANTHER" id="PTHR37981:SF1">
    <property type="entry name" value="SGNH HYDROLASE-TYPE ESTERASE DOMAIN-CONTAINING PROTEIN"/>
    <property type="match status" value="1"/>
</dbReference>
<name>A0A7W9J7I2_9ACTN</name>
<dbReference type="RefSeq" id="WP_184796532.1">
    <property type="nucleotide sequence ID" value="NZ_JACHMY010000001.1"/>
</dbReference>
<dbReference type="GO" id="GO:0004806">
    <property type="term" value="F:triacylglycerol lipase activity"/>
    <property type="evidence" value="ECO:0007669"/>
    <property type="project" value="TreeGrafter"/>
</dbReference>
<reference evidence="5 6" key="1">
    <citation type="submission" date="2020-08" db="EMBL/GenBank/DDBJ databases">
        <title>Sequencing the genomes of 1000 actinobacteria strains.</title>
        <authorList>
            <person name="Klenk H.-P."/>
        </authorList>
    </citation>
    <scope>NUCLEOTIDE SEQUENCE [LARGE SCALE GENOMIC DNA]</scope>
    <source>
        <strain evidence="5 6">DSM 28967</strain>
    </source>
</reference>